<feature type="region of interest" description="Disordered" evidence="2">
    <location>
        <begin position="323"/>
        <end position="347"/>
    </location>
</feature>
<dbReference type="EMBL" id="KN823009">
    <property type="protein sequence ID" value="KIO27417.1"/>
    <property type="molecule type" value="Genomic_DNA"/>
</dbReference>
<evidence type="ECO:0000259" key="3">
    <source>
        <dbReference type="PROSITE" id="PS50048"/>
    </source>
</evidence>
<dbReference type="Proteomes" id="UP000054248">
    <property type="component" value="Unassembled WGS sequence"/>
</dbReference>
<dbReference type="InterPro" id="IPR001138">
    <property type="entry name" value="Zn2Cys6_DnaBD"/>
</dbReference>
<dbReference type="PROSITE" id="PS50048">
    <property type="entry name" value="ZN2_CY6_FUNGAL_2"/>
    <property type="match status" value="1"/>
</dbReference>
<feature type="compositionally biased region" description="Gly residues" evidence="2">
    <location>
        <begin position="220"/>
        <end position="235"/>
    </location>
</feature>
<dbReference type="STRING" id="1051891.A0A0C3M172"/>
<feature type="region of interest" description="Disordered" evidence="2">
    <location>
        <begin position="219"/>
        <end position="309"/>
    </location>
</feature>
<dbReference type="GO" id="GO:0008270">
    <property type="term" value="F:zinc ion binding"/>
    <property type="evidence" value="ECO:0007669"/>
    <property type="project" value="InterPro"/>
</dbReference>
<feature type="compositionally biased region" description="Low complexity" evidence="2">
    <location>
        <begin position="423"/>
        <end position="445"/>
    </location>
</feature>
<accession>A0A0C3M172</accession>
<dbReference type="Gene3D" id="4.10.240.10">
    <property type="entry name" value="Zn(2)-C6 fungal-type DNA-binding domain"/>
    <property type="match status" value="1"/>
</dbReference>
<dbReference type="HOGENOM" id="CLU_338366_0_0_1"/>
<feature type="domain" description="Zn(2)-C6 fungal-type" evidence="3">
    <location>
        <begin position="62"/>
        <end position="113"/>
    </location>
</feature>
<feature type="compositionally biased region" description="Gly residues" evidence="2">
    <location>
        <begin position="394"/>
        <end position="407"/>
    </location>
</feature>
<dbReference type="SMART" id="SM00066">
    <property type="entry name" value="GAL4"/>
    <property type="match status" value="1"/>
</dbReference>
<evidence type="ECO:0000256" key="2">
    <source>
        <dbReference type="SAM" id="MobiDB-lite"/>
    </source>
</evidence>
<dbReference type="PANTHER" id="PTHR31668:SF30">
    <property type="entry name" value="ZN(II)2CYS6 TRANSCRIPTION FACTOR (EUROFUNG)"/>
    <property type="match status" value="1"/>
</dbReference>
<dbReference type="CDD" id="cd00067">
    <property type="entry name" value="GAL4"/>
    <property type="match status" value="1"/>
</dbReference>
<dbReference type="PANTHER" id="PTHR31668">
    <property type="entry name" value="GLUCOSE TRANSPORT TRANSCRIPTION REGULATOR RGT1-RELATED-RELATED"/>
    <property type="match status" value="1"/>
</dbReference>
<keyword evidence="1" id="KW-0539">Nucleus</keyword>
<feature type="region of interest" description="Disordered" evidence="2">
    <location>
        <begin position="365"/>
        <end position="464"/>
    </location>
</feature>
<keyword evidence="5" id="KW-1185">Reference proteome</keyword>
<dbReference type="InterPro" id="IPR050797">
    <property type="entry name" value="Carb_Metab_Trans_Reg"/>
</dbReference>
<evidence type="ECO:0000256" key="1">
    <source>
        <dbReference type="ARBA" id="ARBA00023242"/>
    </source>
</evidence>
<proteinExistence type="predicted"/>
<dbReference type="OrthoDB" id="1708823at2759"/>
<dbReference type="CDD" id="cd12148">
    <property type="entry name" value="fungal_TF_MHR"/>
    <property type="match status" value="1"/>
</dbReference>
<feature type="region of interest" description="Disordered" evidence="2">
    <location>
        <begin position="1"/>
        <end position="51"/>
    </location>
</feature>
<evidence type="ECO:0000313" key="5">
    <source>
        <dbReference type="Proteomes" id="UP000054248"/>
    </source>
</evidence>
<organism evidence="4 5">
    <name type="scientific">Tulasnella calospora MUT 4182</name>
    <dbReference type="NCBI Taxonomy" id="1051891"/>
    <lineage>
        <taxon>Eukaryota</taxon>
        <taxon>Fungi</taxon>
        <taxon>Dikarya</taxon>
        <taxon>Basidiomycota</taxon>
        <taxon>Agaricomycotina</taxon>
        <taxon>Agaricomycetes</taxon>
        <taxon>Cantharellales</taxon>
        <taxon>Tulasnellaceae</taxon>
        <taxon>Tulasnella</taxon>
    </lineage>
</organism>
<feature type="compositionally biased region" description="Polar residues" evidence="2">
    <location>
        <begin position="253"/>
        <end position="268"/>
    </location>
</feature>
<sequence>MMNGADLMMGRATSPSTEDDSSATSVYGIPSSNGGKVPKPPSSVGGGGMKAERPKYTRLLQSCDSCRARKVRCVQVDSNDPEKDGIAMTIGPNGTKRMPYCKPCLAASINCTYHFKAKKRGPPNQLSIRLRLSLLGGGEHGCLITTRLSRPGVPLAQGQGPILDCAGYHVGFALATSISIRRIGSDSDRASFPFPYPEKKRKEHVRRLRAAAAAAAAGGENLGGNHTGNGSGGFDPTGAMVPGSGTLTLDPKPTSSSAQVQGITSPTLLSHHPQHRNSLSTTTPPLNGNSHQPPTTANGAPPSPNDVSVSPITMLMARSGVIGPDWNLDSPHHPHHPSSQHHQDHHAATRMNSTGMVNVGASAGLSPPGAVTTSPTMFTTHGVPANELPSSAGAGPGGAGAVGGGAAGATISSPTAYRSPPRSLSTNTTTSAAGAPSSAPPTASSFISQDPTAVNPALTSPASSASTQLKMYPSHYSNVTYPYAASASSRTTLTTSPLTPNAPVPSSPAGTQPYCLNNYAPTSTILHILSLFFDFVWPLTPCIHRPSFYADLGEKREERDPLFFALVCSTIASTLVQVPRSYLPMDRDEVRLIAEIISIVRRDVHKPPSDATAVARLEEVCEIHRRILNVFNDVPPELRLRNTSARRAALGHGSQPAFPLLDLDAGGFAADFDGAGFTQAAIAEVNQLFDNPNANREDAGNAFLVMQANIYVTQHRHQLVASLRGAGYDLSLVHSPIVAAEIARGGWTAEDREAVARDLLQVLHTIPILSIATNGPSLVHKVRFVASTLLDSIREADTAPKPAARALNYLWDFLAILSEIERNYSLGEEIPPPQTLDASSL</sequence>
<name>A0A0C3M172_9AGAM</name>
<reference evidence="4 5" key="1">
    <citation type="submission" date="2014-04" db="EMBL/GenBank/DDBJ databases">
        <authorList>
            <consortium name="DOE Joint Genome Institute"/>
            <person name="Kuo A."/>
            <person name="Girlanda M."/>
            <person name="Perotto S."/>
            <person name="Kohler A."/>
            <person name="Nagy L.G."/>
            <person name="Floudas D."/>
            <person name="Copeland A."/>
            <person name="Barry K.W."/>
            <person name="Cichocki N."/>
            <person name="Veneault-Fourrey C."/>
            <person name="LaButti K."/>
            <person name="Lindquist E.A."/>
            <person name="Lipzen A."/>
            <person name="Lundell T."/>
            <person name="Morin E."/>
            <person name="Murat C."/>
            <person name="Sun H."/>
            <person name="Tunlid A."/>
            <person name="Henrissat B."/>
            <person name="Grigoriev I.V."/>
            <person name="Hibbett D.S."/>
            <person name="Martin F."/>
            <person name="Nordberg H.P."/>
            <person name="Cantor M.N."/>
            <person name="Hua S.X."/>
        </authorList>
    </citation>
    <scope>NUCLEOTIDE SEQUENCE [LARGE SCALE GENOMIC DNA]</scope>
    <source>
        <strain evidence="4 5">MUT 4182</strain>
    </source>
</reference>
<feature type="compositionally biased region" description="Polar residues" evidence="2">
    <location>
        <begin position="276"/>
        <end position="298"/>
    </location>
</feature>
<evidence type="ECO:0000313" key="4">
    <source>
        <dbReference type="EMBL" id="KIO27417.1"/>
    </source>
</evidence>
<dbReference type="GO" id="GO:0000981">
    <property type="term" value="F:DNA-binding transcription factor activity, RNA polymerase II-specific"/>
    <property type="evidence" value="ECO:0007669"/>
    <property type="project" value="InterPro"/>
</dbReference>
<dbReference type="InterPro" id="IPR036864">
    <property type="entry name" value="Zn2-C6_fun-type_DNA-bd_sf"/>
</dbReference>
<reference evidence="5" key="2">
    <citation type="submission" date="2015-01" db="EMBL/GenBank/DDBJ databases">
        <title>Evolutionary Origins and Diversification of the Mycorrhizal Mutualists.</title>
        <authorList>
            <consortium name="DOE Joint Genome Institute"/>
            <consortium name="Mycorrhizal Genomics Consortium"/>
            <person name="Kohler A."/>
            <person name="Kuo A."/>
            <person name="Nagy L.G."/>
            <person name="Floudas D."/>
            <person name="Copeland A."/>
            <person name="Barry K.W."/>
            <person name="Cichocki N."/>
            <person name="Veneault-Fourrey C."/>
            <person name="LaButti K."/>
            <person name="Lindquist E.A."/>
            <person name="Lipzen A."/>
            <person name="Lundell T."/>
            <person name="Morin E."/>
            <person name="Murat C."/>
            <person name="Riley R."/>
            <person name="Ohm R."/>
            <person name="Sun H."/>
            <person name="Tunlid A."/>
            <person name="Henrissat B."/>
            <person name="Grigoriev I.V."/>
            <person name="Hibbett D.S."/>
            <person name="Martin F."/>
        </authorList>
    </citation>
    <scope>NUCLEOTIDE SEQUENCE [LARGE SCALE GENOMIC DNA]</scope>
    <source>
        <strain evidence="5">MUT 4182</strain>
    </source>
</reference>
<gene>
    <name evidence="4" type="ORF">M407DRAFT_7297</name>
</gene>
<dbReference type="SUPFAM" id="SSF57701">
    <property type="entry name" value="Zn2/Cys6 DNA-binding domain"/>
    <property type="match status" value="1"/>
</dbReference>
<dbReference type="AlphaFoldDB" id="A0A0C3M172"/>
<feature type="compositionally biased region" description="Polar residues" evidence="2">
    <location>
        <begin position="22"/>
        <end position="33"/>
    </location>
</feature>
<protein>
    <recommendedName>
        <fullName evidence="3">Zn(2)-C6 fungal-type domain-containing protein</fullName>
    </recommendedName>
</protein>